<evidence type="ECO:0000256" key="1">
    <source>
        <dbReference type="SAM" id="MobiDB-lite"/>
    </source>
</evidence>
<keyword evidence="3" id="KW-1185">Reference proteome</keyword>
<dbReference type="EMBL" id="JARBHB010000003">
    <property type="protein sequence ID" value="KAJ8891141.1"/>
    <property type="molecule type" value="Genomic_DNA"/>
</dbReference>
<feature type="compositionally biased region" description="Low complexity" evidence="1">
    <location>
        <begin position="263"/>
        <end position="275"/>
    </location>
</feature>
<gene>
    <name evidence="2" type="ORF">PR048_010655</name>
</gene>
<comment type="caution">
    <text evidence="2">The sequence shown here is derived from an EMBL/GenBank/DDBJ whole genome shotgun (WGS) entry which is preliminary data.</text>
</comment>
<organism evidence="2 3">
    <name type="scientific">Dryococelus australis</name>
    <dbReference type="NCBI Taxonomy" id="614101"/>
    <lineage>
        <taxon>Eukaryota</taxon>
        <taxon>Metazoa</taxon>
        <taxon>Ecdysozoa</taxon>
        <taxon>Arthropoda</taxon>
        <taxon>Hexapoda</taxon>
        <taxon>Insecta</taxon>
        <taxon>Pterygota</taxon>
        <taxon>Neoptera</taxon>
        <taxon>Polyneoptera</taxon>
        <taxon>Phasmatodea</taxon>
        <taxon>Verophasmatodea</taxon>
        <taxon>Anareolatae</taxon>
        <taxon>Phasmatidae</taxon>
        <taxon>Eurycanthinae</taxon>
        <taxon>Dryococelus</taxon>
    </lineage>
</organism>
<feature type="region of interest" description="Disordered" evidence="1">
    <location>
        <begin position="188"/>
        <end position="235"/>
    </location>
</feature>
<reference evidence="2 3" key="1">
    <citation type="submission" date="2023-02" db="EMBL/GenBank/DDBJ databases">
        <title>LHISI_Scaffold_Assembly.</title>
        <authorList>
            <person name="Stuart O.P."/>
            <person name="Cleave R."/>
            <person name="Magrath M.J.L."/>
            <person name="Mikheyev A.S."/>
        </authorList>
    </citation>
    <scope>NUCLEOTIDE SEQUENCE [LARGE SCALE GENOMIC DNA]</scope>
    <source>
        <strain evidence="2">Daus_M_001</strain>
        <tissue evidence="2">Leg muscle</tissue>
    </source>
</reference>
<protein>
    <submittedName>
        <fullName evidence="2">Uncharacterized protein</fullName>
    </submittedName>
</protein>
<evidence type="ECO:0000313" key="2">
    <source>
        <dbReference type="EMBL" id="KAJ8891141.1"/>
    </source>
</evidence>
<name>A0ABQ9I448_9NEOP</name>
<proteinExistence type="predicted"/>
<feature type="region of interest" description="Disordered" evidence="1">
    <location>
        <begin position="254"/>
        <end position="280"/>
    </location>
</feature>
<dbReference type="Proteomes" id="UP001159363">
    <property type="component" value="Chromosome 3"/>
</dbReference>
<evidence type="ECO:0000313" key="3">
    <source>
        <dbReference type="Proteomes" id="UP001159363"/>
    </source>
</evidence>
<sequence length="716" mass="81238">MLNSRKVEGKSAEMQYEHSRRKVEQQLNSYKPNDCKLLESDINYLANWCTQIGIKLNDENTKIITYSHKTHNIKFQYSATNTFLQRPQCIMYLDIFIESELYFHHRTDNNTSSIANRTLRVSVKRFGRLLTSSRHDSHMRKSGESNPGVAAHFPALDGEVSVGDVLWRRWLVALHRLAPLLQLHVGEHGDEQDEDDEAHAAAHDEPQAACEHGAHAGPGAGRVARGHPWGVERPHLGAARRRRVCQLEGRLGGVASRRRRPPAAEAAHAHQVPRARQQTSYLRGPRTSLHHLAAHLHNDIHVMLTRHPLHNDIHVMHIRHNLHNDIHVMHIRHNLHNDIHVMHTRHHLHNDIHVMHTRHNLHNNIYVMHTRHNLHNDIHVMHIRHHLHCYTALRTQRHQVRFHNPLHIGAELTCQLSAATGRIHSPVVTPCRKEICYQAAGSLLLAVSSAGRVSKVLIVEDNEILQREKNNARLNESYLNSHNLPVLVDKETNHGLGRCAIDPKISRIHLSTSYDPITRIHSSVELQLVSHALEELDPIVYLRGNDDHIPCHLAWGKTGASINEQIAEARVHKVLWNIREGRGHGLRRGSNPALAWSRFGKTTENRNQDGRTGNRTRVLPQCRRGNGSTDRVAFLDGVVGDAVSVQAGVVSALPGHEYGEGLNVLYGDVEDDRRGAEGRRLQVEEEQTSQLRWLLAAQPAGRHAHQQLLVIVQPFP</sequence>
<accession>A0ABQ9I448</accession>